<organism evidence="2">
    <name type="scientific">Trepomonas sp. PC1</name>
    <dbReference type="NCBI Taxonomy" id="1076344"/>
    <lineage>
        <taxon>Eukaryota</taxon>
        <taxon>Metamonada</taxon>
        <taxon>Diplomonadida</taxon>
        <taxon>Hexamitidae</taxon>
        <taxon>Hexamitinae</taxon>
        <taxon>Trepomonas</taxon>
    </lineage>
</organism>
<feature type="domain" description="Transglutaminase-like" evidence="1">
    <location>
        <begin position="43"/>
        <end position="122"/>
    </location>
</feature>
<name>A0A146KKR7_9EUKA</name>
<feature type="non-terminal residue" evidence="2">
    <location>
        <position position="297"/>
    </location>
</feature>
<dbReference type="SUPFAM" id="SSF54001">
    <property type="entry name" value="Cysteine proteinases"/>
    <property type="match status" value="1"/>
</dbReference>
<dbReference type="EMBL" id="GDID01000600">
    <property type="protein sequence ID" value="JAP96006.1"/>
    <property type="molecule type" value="Transcribed_RNA"/>
</dbReference>
<dbReference type="Pfam" id="PF01841">
    <property type="entry name" value="Transglut_core"/>
    <property type="match status" value="1"/>
</dbReference>
<proteinExistence type="predicted"/>
<feature type="non-terminal residue" evidence="2">
    <location>
        <position position="1"/>
    </location>
</feature>
<sequence length="297" mass="35252">NDIFLNDVLPYFVISENVDNWREKFYNMFIPITMYRSQRDSALYIAKNIKKYLNVSYSHQIRVPDLGVKESMSTHRATCTGLSILLIYALRSVSIPARMAGIIWKDGGAHNWVEAFYSDEWHMLEYAENDEDSGWMIQRLERQNFEQDMQRVFVTSFLPTKLIFFMSWNCKLQQSRQIKSVKPYFQDFTMYFSSFQFQYSRQIYAVDATKRYQQIIELDKRRNKLFIGVFVRNQQKSTVIYVDEIDYVTKAGAFDDLFQIQVEIGQKLLVQIQNQKIEVQINKKITVIRCLDGKVEI</sequence>
<evidence type="ECO:0000313" key="2">
    <source>
        <dbReference type="EMBL" id="JAP96006.1"/>
    </source>
</evidence>
<dbReference type="AlphaFoldDB" id="A0A146KKR7"/>
<gene>
    <name evidence="2" type="ORF">TPC1_10808</name>
</gene>
<protein>
    <submittedName>
        <fullName evidence="2">Transglutaminase domain protein</fullName>
    </submittedName>
</protein>
<dbReference type="InterPro" id="IPR002931">
    <property type="entry name" value="Transglutaminase-like"/>
</dbReference>
<dbReference type="PANTHER" id="PTHR35532:SF5">
    <property type="entry name" value="CARBOHYDRATE-BINDING DOMAIN-CONTAINING PROTEIN"/>
    <property type="match status" value="1"/>
</dbReference>
<reference evidence="2" key="1">
    <citation type="submission" date="2015-07" db="EMBL/GenBank/DDBJ databases">
        <title>Adaptation to a free-living lifestyle via gene acquisitions in the diplomonad Trepomonas sp. PC1.</title>
        <authorList>
            <person name="Xu F."/>
            <person name="Jerlstrom-Hultqvist J."/>
            <person name="Kolisko M."/>
            <person name="Simpson A.G.B."/>
            <person name="Roger A.J."/>
            <person name="Svard S.G."/>
            <person name="Andersson J.O."/>
        </authorList>
    </citation>
    <scope>NUCLEOTIDE SEQUENCE</scope>
    <source>
        <strain evidence="2">PC1</strain>
    </source>
</reference>
<dbReference type="Gene3D" id="3.10.620.30">
    <property type="match status" value="1"/>
</dbReference>
<dbReference type="InterPro" id="IPR038765">
    <property type="entry name" value="Papain-like_cys_pep_sf"/>
</dbReference>
<evidence type="ECO:0000259" key="1">
    <source>
        <dbReference type="Pfam" id="PF01841"/>
    </source>
</evidence>
<accession>A0A146KKR7</accession>
<dbReference type="PANTHER" id="PTHR35532">
    <property type="entry name" value="SIMILAR TO POLYHYDROXYALKANOATE DEPOLYMERASE"/>
    <property type="match status" value="1"/>
</dbReference>